<gene>
    <name evidence="2" type="ORF">SAMN05216188_12224</name>
</gene>
<dbReference type="STRING" id="402600.SAMN05216188_12224"/>
<reference evidence="3" key="1">
    <citation type="submission" date="2016-10" db="EMBL/GenBank/DDBJ databases">
        <authorList>
            <person name="Varghese N."/>
            <person name="Submissions S."/>
        </authorList>
    </citation>
    <scope>NUCLEOTIDE SEQUENCE [LARGE SCALE GENOMIC DNA]</scope>
    <source>
        <strain evidence="3">CGMCC 4.3525</strain>
    </source>
</reference>
<dbReference type="AlphaFoldDB" id="A0A1H9UNV8"/>
<dbReference type="Proteomes" id="UP000199352">
    <property type="component" value="Unassembled WGS sequence"/>
</dbReference>
<organism evidence="2 3">
    <name type="scientific">Lentzea xinjiangensis</name>
    <dbReference type="NCBI Taxonomy" id="402600"/>
    <lineage>
        <taxon>Bacteria</taxon>
        <taxon>Bacillati</taxon>
        <taxon>Actinomycetota</taxon>
        <taxon>Actinomycetes</taxon>
        <taxon>Pseudonocardiales</taxon>
        <taxon>Pseudonocardiaceae</taxon>
        <taxon>Lentzea</taxon>
    </lineage>
</organism>
<keyword evidence="3" id="KW-1185">Reference proteome</keyword>
<feature type="region of interest" description="Disordered" evidence="1">
    <location>
        <begin position="24"/>
        <end position="56"/>
    </location>
</feature>
<proteinExistence type="predicted"/>
<sequence length="96" mass="10248">MAGRHRAVATRRHGRVPARLRRLRARSAGNHGGMTEHQFTTPEGGGEPVDEEPDAVGVDAGAGAYVTASEETAMHIEETEAGGGRIDRPDDGYLDR</sequence>
<name>A0A1H9UNV8_9PSEU</name>
<evidence type="ECO:0000313" key="3">
    <source>
        <dbReference type="Proteomes" id="UP000199352"/>
    </source>
</evidence>
<evidence type="ECO:0000256" key="1">
    <source>
        <dbReference type="SAM" id="MobiDB-lite"/>
    </source>
</evidence>
<protein>
    <submittedName>
        <fullName evidence="2">Uncharacterized protein</fullName>
    </submittedName>
</protein>
<evidence type="ECO:0000313" key="2">
    <source>
        <dbReference type="EMBL" id="SES10693.1"/>
    </source>
</evidence>
<feature type="region of interest" description="Disordered" evidence="1">
    <location>
        <begin position="68"/>
        <end position="96"/>
    </location>
</feature>
<accession>A0A1H9UNV8</accession>
<dbReference type="EMBL" id="FOFR01000022">
    <property type="protein sequence ID" value="SES10693.1"/>
    <property type="molecule type" value="Genomic_DNA"/>
</dbReference>
<feature type="compositionally biased region" description="Basic and acidic residues" evidence="1">
    <location>
        <begin position="85"/>
        <end position="96"/>
    </location>
</feature>